<dbReference type="AlphaFoldDB" id="A0A0F9D932"/>
<proteinExistence type="predicted"/>
<organism evidence="2">
    <name type="scientific">marine sediment metagenome</name>
    <dbReference type="NCBI Taxonomy" id="412755"/>
    <lineage>
        <taxon>unclassified sequences</taxon>
        <taxon>metagenomes</taxon>
        <taxon>ecological metagenomes</taxon>
    </lineage>
</organism>
<sequence>MNVEAALKTLGRHRRREGQLALTRPTQKDRVLAQLRDGPTCGTEFLDMKIPRYGGRILELRQGGHNITNEKCWKHQHYSHQTIYRLRKEAGIS</sequence>
<reference evidence="2" key="1">
    <citation type="journal article" date="2015" name="Nature">
        <title>Complex archaea that bridge the gap between prokaryotes and eukaryotes.</title>
        <authorList>
            <person name="Spang A."/>
            <person name="Saw J.H."/>
            <person name="Jorgensen S.L."/>
            <person name="Zaremba-Niedzwiedzka K."/>
            <person name="Martijn J."/>
            <person name="Lind A.E."/>
            <person name="van Eijk R."/>
            <person name="Schleper C."/>
            <person name="Guy L."/>
            <person name="Ettema T.J."/>
        </authorList>
    </citation>
    <scope>NUCLEOTIDE SEQUENCE</scope>
</reference>
<evidence type="ECO:0000313" key="2">
    <source>
        <dbReference type="EMBL" id="KKL58198.1"/>
    </source>
</evidence>
<protein>
    <submittedName>
        <fullName evidence="2">Uncharacterized protein</fullName>
    </submittedName>
</protein>
<gene>
    <name evidence="2" type="ORF">LCGC14_2227770</name>
</gene>
<comment type="caution">
    <text evidence="2">The sequence shown here is derived from an EMBL/GenBank/DDBJ whole genome shotgun (WGS) entry which is preliminary data.</text>
</comment>
<accession>A0A0F9D932</accession>
<name>A0A0F9D932_9ZZZZ</name>
<feature type="region of interest" description="Disordered" evidence="1">
    <location>
        <begin position="1"/>
        <end position="25"/>
    </location>
</feature>
<evidence type="ECO:0000256" key="1">
    <source>
        <dbReference type="SAM" id="MobiDB-lite"/>
    </source>
</evidence>
<dbReference type="EMBL" id="LAZR01029906">
    <property type="protein sequence ID" value="KKL58198.1"/>
    <property type="molecule type" value="Genomic_DNA"/>
</dbReference>